<reference evidence="1" key="1">
    <citation type="submission" date="2023-06" db="EMBL/GenBank/DDBJ databases">
        <title>Robiginitalea aurantiacus sp. nov. and Algoriphagus sediminis sp. nov., isolated from coastal sediment.</title>
        <authorList>
            <person name="Zhou Z.Y."/>
            <person name="An J."/>
            <person name="Jia Y.W."/>
            <person name="Du Z.J."/>
        </authorList>
    </citation>
    <scope>NUCLEOTIDE SEQUENCE</scope>
    <source>
        <strain evidence="1">C2-7</strain>
    </source>
</reference>
<organism evidence="1 2">
    <name type="scientific">Algoriphagus sediminis</name>
    <dbReference type="NCBI Taxonomy" id="3057113"/>
    <lineage>
        <taxon>Bacteria</taxon>
        <taxon>Pseudomonadati</taxon>
        <taxon>Bacteroidota</taxon>
        <taxon>Cytophagia</taxon>
        <taxon>Cytophagales</taxon>
        <taxon>Cyclobacteriaceae</taxon>
        <taxon>Algoriphagus</taxon>
    </lineage>
</organism>
<evidence type="ECO:0000313" key="2">
    <source>
        <dbReference type="Proteomes" id="UP001171916"/>
    </source>
</evidence>
<proteinExistence type="predicted"/>
<comment type="caution">
    <text evidence="1">The sequence shown here is derived from an EMBL/GenBank/DDBJ whole genome shotgun (WGS) entry which is preliminary data.</text>
</comment>
<dbReference type="Gene3D" id="3.10.450.50">
    <property type="match status" value="1"/>
</dbReference>
<sequence length="128" mass="14371">MIYLILAAFISLGNPVDEVKVESIDPIVEALDRGSSSELAQYFDSSIQLNLNGKQGSYSSSQAEQVLKEFFRQNPPNSFAVVYSSQKNSRVNSYVGNYQSINRLFKVFLKVNEKDNSIRLYSLEFVAG</sequence>
<dbReference type="InterPro" id="IPR031977">
    <property type="entry name" value="DUF4783"/>
</dbReference>
<dbReference type="Pfam" id="PF16022">
    <property type="entry name" value="DUF4783"/>
    <property type="match status" value="1"/>
</dbReference>
<accession>A0ABT7YBL6</accession>
<evidence type="ECO:0000313" key="1">
    <source>
        <dbReference type="EMBL" id="MDN3203913.1"/>
    </source>
</evidence>
<protein>
    <submittedName>
        <fullName evidence="1">DUF4783 domain-containing protein</fullName>
    </submittedName>
</protein>
<dbReference type="RefSeq" id="WP_289999470.1">
    <property type="nucleotide sequence ID" value="NZ_JAUEPH010000003.1"/>
</dbReference>
<dbReference type="EMBL" id="JAUEPH010000003">
    <property type="protein sequence ID" value="MDN3203913.1"/>
    <property type="molecule type" value="Genomic_DNA"/>
</dbReference>
<dbReference type="Proteomes" id="UP001171916">
    <property type="component" value="Unassembled WGS sequence"/>
</dbReference>
<gene>
    <name evidence="1" type="ORF">QVH07_07115</name>
</gene>
<name>A0ABT7YBL6_9BACT</name>
<keyword evidence="2" id="KW-1185">Reference proteome</keyword>